<sequence>MSCEVEALQVYSTSWISVGIDLQDGVGDMVKRNLTPDELEAEETLSELVVENGVDKAPTFSVVIVNFNGGDYLQAAVNSLVQQSYKDFELFVVDNASSDGSMERLDTSGIERVHLMPEETNHGFAKGNNLPAKLAKGEWLVLLNPDAVADEDWLLKIKEGIEAYPFAKMFASAQYSLDEPGIMDGAGDCYHVFGIPWRGGYGRPASEMPQTGECFSPCGAGAVFHRQTFLSVGGFDESFFCYCEDVDIAFRLRLQGERCVFLHQAMIHHAGSALSNQVGDFAVRYGTRNRLWVFVKNMPFFAFWIMLIPHLGMTLLIYLGGILTGRAKCVRLAFIEAAKGLMLILQARKKVQCDKKLNSLELLRCMSWSPIFFLTRKSDVRPVKN</sequence>
<dbReference type="InterPro" id="IPR029044">
    <property type="entry name" value="Nucleotide-diphossugar_trans"/>
</dbReference>
<keyword evidence="1" id="KW-0472">Membrane</keyword>
<feature type="domain" description="Glycosyltransferase 2-like" evidence="2">
    <location>
        <begin position="61"/>
        <end position="167"/>
    </location>
</feature>
<evidence type="ECO:0000313" key="5">
    <source>
        <dbReference type="Proteomes" id="UP001596492"/>
    </source>
</evidence>
<dbReference type="GO" id="GO:0016757">
    <property type="term" value="F:glycosyltransferase activity"/>
    <property type="evidence" value="ECO:0007669"/>
    <property type="project" value="UniProtKB-KW"/>
</dbReference>
<keyword evidence="1" id="KW-0812">Transmembrane</keyword>
<proteinExistence type="predicted"/>
<evidence type="ECO:0000256" key="1">
    <source>
        <dbReference type="SAM" id="Phobius"/>
    </source>
</evidence>
<keyword evidence="5" id="KW-1185">Reference proteome</keyword>
<name>A0ABW2IP80_9PROT</name>
<gene>
    <name evidence="4" type="ORF">ACFQS8_15225</name>
</gene>
<feature type="transmembrane region" description="Helical" evidence="1">
    <location>
        <begin position="301"/>
        <end position="323"/>
    </location>
</feature>
<dbReference type="EC" id="2.4.-.-" evidence="4"/>
<keyword evidence="4" id="KW-0328">Glycosyltransferase</keyword>
<dbReference type="CDD" id="cd04186">
    <property type="entry name" value="GT_2_like_c"/>
    <property type="match status" value="1"/>
</dbReference>
<evidence type="ECO:0000313" key="4">
    <source>
        <dbReference type="EMBL" id="MFC7292971.1"/>
    </source>
</evidence>
<dbReference type="SUPFAM" id="SSF53448">
    <property type="entry name" value="Nucleotide-diphospho-sugar transferases"/>
    <property type="match status" value="1"/>
</dbReference>
<comment type="caution">
    <text evidence="4">The sequence shown here is derived from an EMBL/GenBank/DDBJ whole genome shotgun (WGS) entry which is preliminary data.</text>
</comment>
<dbReference type="PANTHER" id="PTHR43179">
    <property type="entry name" value="RHAMNOSYLTRANSFERASE WBBL"/>
    <property type="match status" value="1"/>
</dbReference>
<dbReference type="Pfam" id="PF13632">
    <property type="entry name" value="Glyco_trans_2_3"/>
    <property type="match status" value="1"/>
</dbReference>
<dbReference type="Proteomes" id="UP001596492">
    <property type="component" value="Unassembled WGS sequence"/>
</dbReference>
<keyword evidence="1" id="KW-1133">Transmembrane helix</keyword>
<evidence type="ECO:0000259" key="3">
    <source>
        <dbReference type="Pfam" id="PF13632"/>
    </source>
</evidence>
<dbReference type="InterPro" id="IPR001173">
    <property type="entry name" value="Glyco_trans_2-like"/>
</dbReference>
<keyword evidence="4" id="KW-0808">Transferase</keyword>
<reference evidence="5" key="1">
    <citation type="journal article" date="2019" name="Int. J. Syst. Evol. Microbiol.">
        <title>The Global Catalogue of Microorganisms (GCM) 10K type strain sequencing project: providing services to taxonomists for standard genome sequencing and annotation.</title>
        <authorList>
            <consortium name="The Broad Institute Genomics Platform"/>
            <consortium name="The Broad Institute Genome Sequencing Center for Infectious Disease"/>
            <person name="Wu L."/>
            <person name="Ma J."/>
        </authorList>
    </citation>
    <scope>NUCLEOTIDE SEQUENCE [LARGE SCALE GENOMIC DNA]</scope>
    <source>
        <strain evidence="5">CCUG 51308</strain>
    </source>
</reference>
<dbReference type="PANTHER" id="PTHR43179:SF11">
    <property type="entry name" value="GLYCOSYL TRANSFERASE"/>
    <property type="match status" value="1"/>
</dbReference>
<accession>A0ABW2IP80</accession>
<dbReference type="Gene3D" id="3.90.550.10">
    <property type="entry name" value="Spore Coat Polysaccharide Biosynthesis Protein SpsA, Chain A"/>
    <property type="match status" value="1"/>
</dbReference>
<organism evidence="4 5">
    <name type="scientific">Hirschia litorea</name>
    <dbReference type="NCBI Taxonomy" id="1199156"/>
    <lineage>
        <taxon>Bacteria</taxon>
        <taxon>Pseudomonadati</taxon>
        <taxon>Pseudomonadota</taxon>
        <taxon>Alphaproteobacteria</taxon>
        <taxon>Hyphomonadales</taxon>
        <taxon>Hyphomonadaceae</taxon>
        <taxon>Hirschia</taxon>
    </lineage>
</organism>
<protein>
    <submittedName>
        <fullName evidence="4">Glycosyltransferase family 2 protein</fullName>
        <ecNumber evidence="4">2.4.-.-</ecNumber>
    </submittedName>
</protein>
<evidence type="ECO:0000259" key="2">
    <source>
        <dbReference type="Pfam" id="PF00535"/>
    </source>
</evidence>
<dbReference type="EMBL" id="JBHTBR010000009">
    <property type="protein sequence ID" value="MFC7292971.1"/>
    <property type="molecule type" value="Genomic_DNA"/>
</dbReference>
<feature type="domain" description="Glycosyltransferase 2-like" evidence="3">
    <location>
        <begin position="210"/>
        <end position="278"/>
    </location>
</feature>
<dbReference type="Pfam" id="PF00535">
    <property type="entry name" value="Glycos_transf_2"/>
    <property type="match status" value="1"/>
</dbReference>